<evidence type="ECO:0000313" key="1">
    <source>
        <dbReference type="EMBL" id="KAA5386486.1"/>
    </source>
</evidence>
<dbReference type="Gene3D" id="3.40.50.1440">
    <property type="entry name" value="Tubulin/FtsZ, GTPase domain"/>
    <property type="match status" value="1"/>
</dbReference>
<sequence>MNLYIFAIGGSGSRVLRSLTMLLASGIETNNNIIPIIIDPDTSNGDLDRTVTAMRMYETVRNELKFDDCYKNKFFSANVTALNNDGNYLLPLVGTSGINFDKYLGLGAMSQENQALTKMLFSNSNLSSTMDVGFKGNPNIGSIVLNQFTQSKDFKNFEANFVAGDKVFIISSIFGGTGASGFPLILKTLRTSSNTALASAPIGAVSLLPYFNLKTDNQSSIQADSFITKTKAALNYYEKNVTGNDTLNDMYYLGDDFSSHGYDNCEGGTNQANDAHFIELLAALSVLDFDKKSFTSPRGNTNFHEFGLKNQITDTIILSDLGSKTYEIIARPLTMMAILNSYLNNRTNAHRASQKWAKDRNSILGDSLYRSNFFANYLSFKSMFEEWLNELEDNKVGFAPFNHDGDIGKDGLAKVKAITPNYPGINPFRKKGYDLLDENLGKKLGAVPANSSAPVTFMEVFCETLSEICSVNLNIQ</sequence>
<dbReference type="InterPro" id="IPR036525">
    <property type="entry name" value="Tubulin/FtsZ_GTPase_sf"/>
</dbReference>
<organism evidence="1 2">
    <name type="scientific">Phocaeicola dorei</name>
    <dbReference type="NCBI Taxonomy" id="357276"/>
    <lineage>
        <taxon>Bacteria</taxon>
        <taxon>Pseudomonadati</taxon>
        <taxon>Bacteroidota</taxon>
        <taxon>Bacteroidia</taxon>
        <taxon>Bacteroidales</taxon>
        <taxon>Bacteroidaceae</taxon>
        <taxon>Phocaeicola</taxon>
    </lineage>
</organism>
<protein>
    <submittedName>
        <fullName evidence="1">Uncharacterized protein</fullName>
    </submittedName>
</protein>
<name>A0A5M5ZYW0_9BACT</name>
<dbReference type="Proteomes" id="UP000347681">
    <property type="component" value="Unassembled WGS sequence"/>
</dbReference>
<dbReference type="RefSeq" id="WP_149940607.1">
    <property type="nucleotide sequence ID" value="NZ_VVZB01000001.1"/>
</dbReference>
<evidence type="ECO:0000313" key="2">
    <source>
        <dbReference type="Proteomes" id="UP000347681"/>
    </source>
</evidence>
<dbReference type="SUPFAM" id="SSF52490">
    <property type="entry name" value="Tubulin nucleotide-binding domain-like"/>
    <property type="match status" value="1"/>
</dbReference>
<reference evidence="1 2" key="1">
    <citation type="journal article" date="2019" name="Nat. Med.">
        <title>A library of human gut bacterial isolates paired with longitudinal multiomics data enables mechanistic microbiome research.</title>
        <authorList>
            <person name="Poyet M."/>
            <person name="Groussin M."/>
            <person name="Gibbons S.M."/>
            <person name="Avila-Pacheco J."/>
            <person name="Jiang X."/>
            <person name="Kearney S.M."/>
            <person name="Perrotta A.R."/>
            <person name="Berdy B."/>
            <person name="Zhao S."/>
            <person name="Lieberman T.D."/>
            <person name="Swanson P.K."/>
            <person name="Smith M."/>
            <person name="Roesemann S."/>
            <person name="Alexander J.E."/>
            <person name="Rich S.A."/>
            <person name="Livny J."/>
            <person name="Vlamakis H."/>
            <person name="Clish C."/>
            <person name="Bullock K."/>
            <person name="Deik A."/>
            <person name="Scott J."/>
            <person name="Pierce K.A."/>
            <person name="Xavier R.J."/>
            <person name="Alm E.J."/>
        </authorList>
    </citation>
    <scope>NUCLEOTIDE SEQUENCE [LARGE SCALE GENOMIC DNA]</scope>
    <source>
        <strain evidence="1 2">BIOML-A5</strain>
    </source>
</reference>
<dbReference type="EMBL" id="VVZB01000001">
    <property type="protein sequence ID" value="KAA5386486.1"/>
    <property type="molecule type" value="Genomic_DNA"/>
</dbReference>
<proteinExistence type="predicted"/>
<gene>
    <name evidence="1" type="ORF">F2Y61_01280</name>
</gene>
<accession>A0A5M5ZYW0</accession>
<dbReference type="AlphaFoldDB" id="A0A5M5ZYW0"/>
<comment type="caution">
    <text evidence="1">The sequence shown here is derived from an EMBL/GenBank/DDBJ whole genome shotgun (WGS) entry which is preliminary data.</text>
</comment>